<dbReference type="AlphaFoldDB" id="A0A182P049"/>
<keyword evidence="2" id="KW-0804">Transcription</keyword>
<evidence type="ECO:0000256" key="2">
    <source>
        <dbReference type="ARBA" id="ARBA00023163"/>
    </source>
</evidence>
<evidence type="ECO:0000256" key="4">
    <source>
        <dbReference type="SAM" id="MobiDB-lite"/>
    </source>
</evidence>
<dbReference type="InterPro" id="IPR050274">
    <property type="entry name" value="Nuclear_hormone_rcpt_NR2"/>
</dbReference>
<feature type="region of interest" description="Disordered" evidence="4">
    <location>
        <begin position="228"/>
        <end position="262"/>
    </location>
</feature>
<reference evidence="7" key="1">
    <citation type="submission" date="2013-03" db="EMBL/GenBank/DDBJ databases">
        <title>The Genome Sequence of Anopheles epiroticus epiroticus2.</title>
        <authorList>
            <consortium name="The Broad Institute Genomics Platform"/>
            <person name="Neafsey D.E."/>
            <person name="Howell P."/>
            <person name="Walker B."/>
            <person name="Young S.K."/>
            <person name="Zeng Q."/>
            <person name="Gargeya S."/>
            <person name="Fitzgerald M."/>
            <person name="Haas B."/>
            <person name="Abouelleil A."/>
            <person name="Allen A.W."/>
            <person name="Alvarado L."/>
            <person name="Arachchi H.M."/>
            <person name="Berlin A.M."/>
            <person name="Chapman S.B."/>
            <person name="Gainer-Dewar J."/>
            <person name="Goldberg J."/>
            <person name="Griggs A."/>
            <person name="Gujja S."/>
            <person name="Hansen M."/>
            <person name="Howarth C."/>
            <person name="Imamovic A."/>
            <person name="Ireland A."/>
            <person name="Larimer J."/>
            <person name="McCowan C."/>
            <person name="Murphy C."/>
            <person name="Pearson M."/>
            <person name="Poon T.W."/>
            <person name="Priest M."/>
            <person name="Roberts A."/>
            <person name="Saif S."/>
            <person name="Shea T."/>
            <person name="Sisk P."/>
            <person name="Sykes S."/>
            <person name="Wortman J."/>
            <person name="Nusbaum C."/>
            <person name="Birren B."/>
        </authorList>
    </citation>
    <scope>NUCLEOTIDE SEQUENCE [LARGE SCALE GENOMIC DNA]</scope>
    <source>
        <strain evidence="7">Epiroticus2</strain>
    </source>
</reference>
<dbReference type="InterPro" id="IPR035500">
    <property type="entry name" value="NHR-like_dom_sf"/>
</dbReference>
<feature type="compositionally biased region" description="Low complexity" evidence="4">
    <location>
        <begin position="289"/>
        <end position="328"/>
    </location>
</feature>
<dbReference type="PRINTS" id="PR01282">
    <property type="entry name" value="COUPTNFACTOR"/>
</dbReference>
<dbReference type="PANTHER" id="PTHR24083">
    <property type="entry name" value="NUCLEAR HORMONE RECEPTOR"/>
    <property type="match status" value="1"/>
</dbReference>
<organism evidence="6 7">
    <name type="scientific">Anopheles epiroticus</name>
    <dbReference type="NCBI Taxonomy" id="199890"/>
    <lineage>
        <taxon>Eukaryota</taxon>
        <taxon>Metazoa</taxon>
        <taxon>Ecdysozoa</taxon>
        <taxon>Arthropoda</taxon>
        <taxon>Hexapoda</taxon>
        <taxon>Insecta</taxon>
        <taxon>Pterygota</taxon>
        <taxon>Neoptera</taxon>
        <taxon>Endopterygota</taxon>
        <taxon>Diptera</taxon>
        <taxon>Nematocera</taxon>
        <taxon>Culicoidea</taxon>
        <taxon>Culicidae</taxon>
        <taxon>Anophelinae</taxon>
        <taxon>Anopheles</taxon>
    </lineage>
</organism>
<evidence type="ECO:0000256" key="3">
    <source>
        <dbReference type="ARBA" id="ARBA00023170"/>
    </source>
</evidence>
<feature type="region of interest" description="Disordered" evidence="4">
    <location>
        <begin position="289"/>
        <end position="334"/>
    </location>
</feature>
<dbReference type="EnsemblMetazoa" id="AEPI000281-RA">
    <property type="protein sequence ID" value="AEPI000281-PA"/>
    <property type="gene ID" value="AEPI000281"/>
</dbReference>
<dbReference type="Proteomes" id="UP000075885">
    <property type="component" value="Unassembled WGS sequence"/>
</dbReference>
<keyword evidence="7" id="KW-1185">Reference proteome</keyword>
<dbReference type="InterPro" id="IPR001723">
    <property type="entry name" value="Nuclear_hrmn_rcpt"/>
</dbReference>
<feature type="region of interest" description="Disordered" evidence="4">
    <location>
        <begin position="431"/>
        <end position="461"/>
    </location>
</feature>
<dbReference type="PROSITE" id="PS51843">
    <property type="entry name" value="NR_LBD"/>
    <property type="match status" value="1"/>
</dbReference>
<dbReference type="SUPFAM" id="SSF48508">
    <property type="entry name" value="Nuclear receptor ligand-binding domain"/>
    <property type="match status" value="1"/>
</dbReference>
<dbReference type="InterPro" id="IPR000536">
    <property type="entry name" value="Nucl_hrmn_rcpt_lig-bd"/>
</dbReference>
<dbReference type="STRING" id="199890.A0A182P049"/>
<protein>
    <recommendedName>
        <fullName evidence="5">NR LBD domain-containing protein</fullName>
    </recommendedName>
</protein>
<evidence type="ECO:0000313" key="6">
    <source>
        <dbReference type="EnsemblMetazoa" id="AEPI000281-PA"/>
    </source>
</evidence>
<dbReference type="VEuPathDB" id="VectorBase:AEPI000281"/>
<dbReference type="FunFam" id="1.10.565.10:FF:000095">
    <property type="entry name" value="COUP transcription factor 2"/>
    <property type="match status" value="1"/>
</dbReference>
<evidence type="ECO:0000313" key="7">
    <source>
        <dbReference type="Proteomes" id="UP000075885"/>
    </source>
</evidence>
<keyword evidence="1" id="KW-0805">Transcription regulation</keyword>
<sequence>MPVQRGRVPPSQPPGIPYGQYSIPNGDTVTGFNGHSYLSSYISLLLRAEPYPTSRYGQCMQTNNIMGIDNICELAARLLFSAVEWARNIPFFPDLQVTDQVALLRLVWSELFVLNASQCSMPLHVAPLLAAAGLHASPMAADRVVAFMDHIRIFQEQVEKLKALHVDSAEYSCLKAIVLFTTGKLLDNLFGDVHALLAKTSTQLSALQSEQDVMHLVQVHLYRTATSATASSTSSSSNTNHNTSGGSTGSPNSSLANITLNSSSGNSSLTSSTSLVSNSGLVEHAGGSTVASSSIASPSVTTTTATLPGTSNSTAEVNTTTAHNNNNNDLKSINHNLTTQSSASSAAPSVSSPSLMAAGVGALFGSNAQSKTPPLPLFNFHQNTPNRSYHGTLDDFVNLSSSSPYGVGSAFSSSFGSNGIFSPYGSSSLQGPMPSAGSKYLGHGGSSADYKFSPYSPWSRR</sequence>
<reference evidence="6" key="2">
    <citation type="submission" date="2020-05" db="UniProtKB">
        <authorList>
            <consortium name="EnsemblMetazoa"/>
        </authorList>
    </citation>
    <scope>IDENTIFICATION</scope>
    <source>
        <strain evidence="6">Epiroticus2</strain>
    </source>
</reference>
<dbReference type="Pfam" id="PF00104">
    <property type="entry name" value="Hormone_recep"/>
    <property type="match status" value="1"/>
</dbReference>
<accession>A0A182P049</accession>
<name>A0A182P049_9DIPT</name>
<dbReference type="PRINTS" id="PR00398">
    <property type="entry name" value="STRDHORMONER"/>
</dbReference>
<proteinExistence type="predicted"/>
<dbReference type="SMART" id="SM00430">
    <property type="entry name" value="HOLI"/>
    <property type="match status" value="1"/>
</dbReference>
<feature type="domain" description="NR LBD" evidence="5">
    <location>
        <begin position="37"/>
        <end position="302"/>
    </location>
</feature>
<keyword evidence="3" id="KW-0675">Receptor</keyword>
<dbReference type="Gene3D" id="1.10.565.10">
    <property type="entry name" value="Retinoid X Receptor"/>
    <property type="match status" value="1"/>
</dbReference>
<evidence type="ECO:0000259" key="5">
    <source>
        <dbReference type="PROSITE" id="PS51843"/>
    </source>
</evidence>
<evidence type="ECO:0000256" key="1">
    <source>
        <dbReference type="ARBA" id="ARBA00023015"/>
    </source>
</evidence>